<evidence type="ECO:0000313" key="1">
    <source>
        <dbReference type="EMBL" id="MEQ2199979.1"/>
    </source>
</evidence>
<comment type="caution">
    <text evidence="1">The sequence shown here is derived from an EMBL/GenBank/DDBJ whole genome shotgun (WGS) entry which is preliminary data.</text>
</comment>
<feature type="non-terminal residue" evidence="1">
    <location>
        <position position="1"/>
    </location>
</feature>
<protein>
    <submittedName>
        <fullName evidence="1">Uncharacterized protein</fullName>
    </submittedName>
</protein>
<name>A0ABV0QW40_9TELE</name>
<sequence length="73" mass="7911">VESRSGLEEGLRTGSVVQVLPDGVVVHGRSQRHEHVPDGVGERDDAVTLEEEHAEAVDESSTRQLVQTVRVAL</sequence>
<accession>A0ABV0QW40</accession>
<dbReference type="Proteomes" id="UP001434883">
    <property type="component" value="Unassembled WGS sequence"/>
</dbReference>
<dbReference type="EMBL" id="JAHRIN010025603">
    <property type="protein sequence ID" value="MEQ2199979.1"/>
    <property type="molecule type" value="Genomic_DNA"/>
</dbReference>
<organism evidence="1 2">
    <name type="scientific">Xenoophorus captivus</name>
    <dbReference type="NCBI Taxonomy" id="1517983"/>
    <lineage>
        <taxon>Eukaryota</taxon>
        <taxon>Metazoa</taxon>
        <taxon>Chordata</taxon>
        <taxon>Craniata</taxon>
        <taxon>Vertebrata</taxon>
        <taxon>Euteleostomi</taxon>
        <taxon>Actinopterygii</taxon>
        <taxon>Neopterygii</taxon>
        <taxon>Teleostei</taxon>
        <taxon>Neoteleostei</taxon>
        <taxon>Acanthomorphata</taxon>
        <taxon>Ovalentaria</taxon>
        <taxon>Atherinomorphae</taxon>
        <taxon>Cyprinodontiformes</taxon>
        <taxon>Goodeidae</taxon>
        <taxon>Xenoophorus</taxon>
    </lineage>
</organism>
<keyword evidence="2" id="KW-1185">Reference proteome</keyword>
<evidence type="ECO:0000313" key="2">
    <source>
        <dbReference type="Proteomes" id="UP001434883"/>
    </source>
</evidence>
<proteinExistence type="predicted"/>
<gene>
    <name evidence="1" type="ORF">XENOCAPTIV_018802</name>
</gene>
<reference evidence="1 2" key="1">
    <citation type="submission" date="2021-06" db="EMBL/GenBank/DDBJ databases">
        <authorList>
            <person name="Palmer J.M."/>
        </authorList>
    </citation>
    <scope>NUCLEOTIDE SEQUENCE [LARGE SCALE GENOMIC DNA]</scope>
    <source>
        <strain evidence="1 2">XC_2019</strain>
        <tissue evidence="1">Muscle</tissue>
    </source>
</reference>